<accession>A0ABD3RCT1</accession>
<name>A0ABD3RCT1_9STRA</name>
<comment type="caution">
    <text evidence="1">The sequence shown here is derived from an EMBL/GenBank/DDBJ whole genome shotgun (WGS) entry which is preliminary data.</text>
</comment>
<evidence type="ECO:0008006" key="3">
    <source>
        <dbReference type="Google" id="ProtNLM"/>
    </source>
</evidence>
<proteinExistence type="predicted"/>
<dbReference type="SUPFAM" id="SSF52540">
    <property type="entry name" value="P-loop containing nucleoside triphosphate hydrolases"/>
    <property type="match status" value="1"/>
</dbReference>
<reference evidence="1 2" key="1">
    <citation type="submission" date="2024-10" db="EMBL/GenBank/DDBJ databases">
        <title>Updated reference genomes for cyclostephanoid diatoms.</title>
        <authorList>
            <person name="Roberts W.R."/>
            <person name="Alverson A.J."/>
        </authorList>
    </citation>
    <scope>NUCLEOTIDE SEQUENCE [LARGE SCALE GENOMIC DNA]</scope>
    <source>
        <strain evidence="1 2">AJA228-03</strain>
    </source>
</reference>
<gene>
    <name evidence="1" type="ORF">ACHAXA_007065</name>
</gene>
<sequence>MKIPHLMSSKPRIQYNRSQGPKRKLDFLIAGFPKCGTTTLSYAFEAHNGTDISIKERCDIRGKKGLDGPEYANLQDVIGDLSADPKIKRGVKCPNSLKCHRTLSMLTLHSPETKLIIGVRHPVRFLESFYNYRIVEMYSKYPNEMNTSDGLKRPIPPLETLTGGKVWLGVTTQNARFEVFLSQLGKTAVTLEEIENLKVVQNMAVVPNSFKVFLYSLDQLEDANTTRREGFVRELESFLELKYPLNIGHANKNHFVGRNAYKELINICESKYDELRDELVSQGGESQIWLRDNFLESADVIVANRGHFLQTIHAWQSDPCADIV</sequence>
<dbReference type="Gene3D" id="3.40.50.300">
    <property type="entry name" value="P-loop containing nucleotide triphosphate hydrolases"/>
    <property type="match status" value="1"/>
</dbReference>
<dbReference type="Proteomes" id="UP001530377">
    <property type="component" value="Unassembled WGS sequence"/>
</dbReference>
<protein>
    <recommendedName>
        <fullName evidence="3">Sulfotransferase domain-containing protein</fullName>
    </recommendedName>
</protein>
<keyword evidence="2" id="KW-1185">Reference proteome</keyword>
<dbReference type="AlphaFoldDB" id="A0ABD3RCT1"/>
<organism evidence="1 2">
    <name type="scientific">Cyclostephanos tholiformis</name>
    <dbReference type="NCBI Taxonomy" id="382380"/>
    <lineage>
        <taxon>Eukaryota</taxon>
        <taxon>Sar</taxon>
        <taxon>Stramenopiles</taxon>
        <taxon>Ochrophyta</taxon>
        <taxon>Bacillariophyta</taxon>
        <taxon>Coscinodiscophyceae</taxon>
        <taxon>Thalassiosirophycidae</taxon>
        <taxon>Stephanodiscales</taxon>
        <taxon>Stephanodiscaceae</taxon>
        <taxon>Cyclostephanos</taxon>
    </lineage>
</organism>
<dbReference type="InterPro" id="IPR027417">
    <property type="entry name" value="P-loop_NTPase"/>
</dbReference>
<evidence type="ECO:0000313" key="2">
    <source>
        <dbReference type="Proteomes" id="UP001530377"/>
    </source>
</evidence>
<dbReference type="EMBL" id="JALLPB020000426">
    <property type="protein sequence ID" value="KAL3809241.1"/>
    <property type="molecule type" value="Genomic_DNA"/>
</dbReference>
<evidence type="ECO:0000313" key="1">
    <source>
        <dbReference type="EMBL" id="KAL3809241.1"/>
    </source>
</evidence>